<keyword evidence="3" id="KW-0805">Transcription regulation</keyword>
<comment type="subcellular location">
    <subcellularLocation>
        <location evidence="1">Nucleus</location>
    </subcellularLocation>
</comment>
<dbReference type="InterPro" id="IPR007219">
    <property type="entry name" value="XnlR_reg_dom"/>
</dbReference>
<sequence>MPSVPSPAQPATPSSLAPPAPSALTSPAPAAAPRINASAPQQPAARRRGGVACRRCRRLRSKCINHQAQPPCDACRAAGPEAVASCSFPARGQKDTDRDFRRRPPRPPAGDGVNASPAASSIAASHSRQRSLPGRAESPSSPSTSTNRSTLAASLPAQFNGAPSLLPASPSAAAVQYGDSFPPYEEVVEGCRTFINSYFQLGFLPKAVFLESLVRSPESTSRFLLACILSISSRFTPCLVHRYGSPAAATDFFLAAARAMASVEMYRPSLDRTQAFFLLAIAGWGNGDRDRSSIDMGVAVRMAALLRLHREETYTLPPDASADRVVRAESARRTFWMIQSQENLHSGYTTPAPFSLEDITARLPCDEADFAFGIVPPERAALAGTSPALRNPGLATGPNRCLFATLIQAHNLWGQVARCAGLPDAGLGEATPWEADSKFSSLTASLRAWEEGVPARHKWSVWNLRGWRAESLHLAYLSVVMVLRLSNIVIRRIYLERIISALSPPPPSSHTPSGAPSPYQAAAAAGGPPDPAPEGFWRHVSYALFDNVLELHEQVDAYFSMRTRDEGFPAILVFCVYMCGSLASYLGRHPQLCPHIAPAEAQDMAASSLRVLSELHPAWPTSAKWQKGLQHIARPLSGAEQLPDGERANGGGAPACIVTMQDDGGGRGAPAPGAAEAVGEDAWDDAHRRTSQDAVFAPLHPSSNAHGVFPQIEAFLDDHFSAELAAFLGGDPQYGLLDDWTQMTV</sequence>
<accession>A0AA38RJY0</accession>
<dbReference type="InterPro" id="IPR050815">
    <property type="entry name" value="TF_fung"/>
</dbReference>
<dbReference type="GO" id="GO:0003677">
    <property type="term" value="F:DNA binding"/>
    <property type="evidence" value="ECO:0007669"/>
    <property type="project" value="InterPro"/>
</dbReference>
<name>A0AA38RJY0_9PEZI</name>
<dbReference type="CDD" id="cd12148">
    <property type="entry name" value="fungal_TF_MHR"/>
    <property type="match status" value="1"/>
</dbReference>
<evidence type="ECO:0000256" key="4">
    <source>
        <dbReference type="ARBA" id="ARBA00023163"/>
    </source>
</evidence>
<evidence type="ECO:0000256" key="2">
    <source>
        <dbReference type="ARBA" id="ARBA00022723"/>
    </source>
</evidence>
<evidence type="ECO:0000313" key="9">
    <source>
        <dbReference type="Proteomes" id="UP001174694"/>
    </source>
</evidence>
<feature type="region of interest" description="Disordered" evidence="6">
    <location>
        <begin position="1"/>
        <end position="52"/>
    </location>
</feature>
<evidence type="ECO:0000256" key="5">
    <source>
        <dbReference type="ARBA" id="ARBA00023242"/>
    </source>
</evidence>
<feature type="compositionally biased region" description="Pro residues" evidence="6">
    <location>
        <begin position="1"/>
        <end position="21"/>
    </location>
</feature>
<feature type="region of interest" description="Disordered" evidence="6">
    <location>
        <begin position="88"/>
        <end position="150"/>
    </location>
</feature>
<evidence type="ECO:0000256" key="3">
    <source>
        <dbReference type="ARBA" id="ARBA00023015"/>
    </source>
</evidence>
<comment type="caution">
    <text evidence="8">The sequence shown here is derived from an EMBL/GenBank/DDBJ whole genome shotgun (WGS) entry which is preliminary data.</text>
</comment>
<dbReference type="GO" id="GO:0005634">
    <property type="term" value="C:nucleus"/>
    <property type="evidence" value="ECO:0007669"/>
    <property type="project" value="UniProtKB-SubCell"/>
</dbReference>
<organism evidence="8 9">
    <name type="scientific">Pleurostoma richardsiae</name>
    <dbReference type="NCBI Taxonomy" id="41990"/>
    <lineage>
        <taxon>Eukaryota</taxon>
        <taxon>Fungi</taxon>
        <taxon>Dikarya</taxon>
        <taxon>Ascomycota</taxon>
        <taxon>Pezizomycotina</taxon>
        <taxon>Sordariomycetes</taxon>
        <taxon>Sordariomycetidae</taxon>
        <taxon>Calosphaeriales</taxon>
        <taxon>Pleurostomataceae</taxon>
        <taxon>Pleurostoma</taxon>
    </lineage>
</organism>
<evidence type="ECO:0000256" key="1">
    <source>
        <dbReference type="ARBA" id="ARBA00004123"/>
    </source>
</evidence>
<proteinExistence type="predicted"/>
<keyword evidence="4" id="KW-0804">Transcription</keyword>
<dbReference type="InterPro" id="IPR001138">
    <property type="entry name" value="Zn2Cys6_DnaBD"/>
</dbReference>
<feature type="region of interest" description="Disordered" evidence="6">
    <location>
        <begin position="504"/>
        <end position="529"/>
    </location>
</feature>
<dbReference type="Proteomes" id="UP001174694">
    <property type="component" value="Unassembled WGS sequence"/>
</dbReference>
<dbReference type="PROSITE" id="PS50048">
    <property type="entry name" value="ZN2_CY6_FUNGAL_2"/>
    <property type="match status" value="1"/>
</dbReference>
<feature type="compositionally biased region" description="Low complexity" evidence="6">
    <location>
        <begin position="115"/>
        <end position="126"/>
    </location>
</feature>
<dbReference type="GO" id="GO:0006351">
    <property type="term" value="P:DNA-templated transcription"/>
    <property type="evidence" value="ECO:0007669"/>
    <property type="project" value="InterPro"/>
</dbReference>
<feature type="compositionally biased region" description="Low complexity" evidence="6">
    <location>
        <begin position="22"/>
        <end position="44"/>
    </location>
</feature>
<gene>
    <name evidence="8" type="ORF">NKR23_g8088</name>
</gene>
<dbReference type="AlphaFoldDB" id="A0AA38RJY0"/>
<reference evidence="8" key="1">
    <citation type="submission" date="2022-07" db="EMBL/GenBank/DDBJ databases">
        <title>Fungi with potential for degradation of polypropylene.</title>
        <authorList>
            <person name="Gostincar C."/>
        </authorList>
    </citation>
    <scope>NUCLEOTIDE SEQUENCE</scope>
    <source>
        <strain evidence="8">EXF-13308</strain>
    </source>
</reference>
<keyword evidence="5" id="KW-0539">Nucleus</keyword>
<evidence type="ECO:0000259" key="7">
    <source>
        <dbReference type="PROSITE" id="PS50048"/>
    </source>
</evidence>
<protein>
    <submittedName>
        <fullName evidence="8">N-carbamoylsarcosine amidase</fullName>
    </submittedName>
</protein>
<keyword evidence="2" id="KW-0479">Metal-binding</keyword>
<dbReference type="GO" id="GO:0008270">
    <property type="term" value="F:zinc ion binding"/>
    <property type="evidence" value="ECO:0007669"/>
    <property type="project" value="InterPro"/>
</dbReference>
<feature type="compositionally biased region" description="Basic and acidic residues" evidence="6">
    <location>
        <begin position="92"/>
        <end position="102"/>
    </location>
</feature>
<evidence type="ECO:0000313" key="8">
    <source>
        <dbReference type="EMBL" id="KAJ9139140.1"/>
    </source>
</evidence>
<dbReference type="SMART" id="SM00906">
    <property type="entry name" value="Fungal_trans"/>
    <property type="match status" value="1"/>
</dbReference>
<dbReference type="EMBL" id="JANBVO010000027">
    <property type="protein sequence ID" value="KAJ9139140.1"/>
    <property type="molecule type" value="Genomic_DNA"/>
</dbReference>
<feature type="compositionally biased region" description="Low complexity" evidence="6">
    <location>
        <begin position="510"/>
        <end position="527"/>
    </location>
</feature>
<evidence type="ECO:0000256" key="6">
    <source>
        <dbReference type="SAM" id="MobiDB-lite"/>
    </source>
</evidence>
<dbReference type="PANTHER" id="PTHR47338:SF5">
    <property type="entry name" value="ZN(II)2CYS6 TRANSCRIPTION FACTOR (EUROFUNG)"/>
    <property type="match status" value="1"/>
</dbReference>
<dbReference type="PANTHER" id="PTHR47338">
    <property type="entry name" value="ZN(II)2CYS6 TRANSCRIPTION FACTOR (EUROFUNG)-RELATED"/>
    <property type="match status" value="1"/>
</dbReference>
<dbReference type="CDD" id="cd00067">
    <property type="entry name" value="GAL4"/>
    <property type="match status" value="1"/>
</dbReference>
<feature type="domain" description="Zn(2)-C6 fungal-type" evidence="7">
    <location>
        <begin position="52"/>
        <end position="88"/>
    </location>
</feature>
<dbReference type="Pfam" id="PF04082">
    <property type="entry name" value="Fungal_trans"/>
    <property type="match status" value="1"/>
</dbReference>
<keyword evidence="9" id="KW-1185">Reference proteome</keyword>
<dbReference type="GO" id="GO:0000981">
    <property type="term" value="F:DNA-binding transcription factor activity, RNA polymerase II-specific"/>
    <property type="evidence" value="ECO:0007669"/>
    <property type="project" value="InterPro"/>
</dbReference>